<organism evidence="1 2">
    <name type="scientific">Arctium lappa</name>
    <name type="common">Greater burdock</name>
    <name type="synonym">Lappa major</name>
    <dbReference type="NCBI Taxonomy" id="4217"/>
    <lineage>
        <taxon>Eukaryota</taxon>
        <taxon>Viridiplantae</taxon>
        <taxon>Streptophyta</taxon>
        <taxon>Embryophyta</taxon>
        <taxon>Tracheophyta</taxon>
        <taxon>Spermatophyta</taxon>
        <taxon>Magnoliopsida</taxon>
        <taxon>eudicotyledons</taxon>
        <taxon>Gunneridae</taxon>
        <taxon>Pentapetalae</taxon>
        <taxon>asterids</taxon>
        <taxon>campanulids</taxon>
        <taxon>Asterales</taxon>
        <taxon>Asteraceae</taxon>
        <taxon>Carduoideae</taxon>
        <taxon>Cardueae</taxon>
        <taxon>Arctiinae</taxon>
        <taxon>Arctium</taxon>
    </lineage>
</organism>
<gene>
    <name evidence="1" type="ORF">L6452_13643</name>
</gene>
<sequence>MEGTDRGNDYDAHASDKLTDNCAVFSVGDGREVLRQDQIDFKLFLSTRPLFGIKRGAAPPHSGCNRGGIGGGDDDGSVIVICGDTFEQKNMISIFYGGEKGFGVCLTSSKIKS</sequence>
<evidence type="ECO:0000313" key="1">
    <source>
        <dbReference type="EMBL" id="KAI3734179.1"/>
    </source>
</evidence>
<evidence type="ECO:0000313" key="2">
    <source>
        <dbReference type="Proteomes" id="UP001055879"/>
    </source>
</evidence>
<reference evidence="2" key="1">
    <citation type="journal article" date="2022" name="Mol. Ecol. Resour.">
        <title>The genomes of chicory, endive, great burdock and yacon provide insights into Asteraceae palaeo-polyploidization history and plant inulin production.</title>
        <authorList>
            <person name="Fan W."/>
            <person name="Wang S."/>
            <person name="Wang H."/>
            <person name="Wang A."/>
            <person name="Jiang F."/>
            <person name="Liu H."/>
            <person name="Zhao H."/>
            <person name="Xu D."/>
            <person name="Zhang Y."/>
        </authorList>
    </citation>
    <scope>NUCLEOTIDE SEQUENCE [LARGE SCALE GENOMIC DNA]</scope>
    <source>
        <strain evidence="2">cv. Niubang</strain>
    </source>
</reference>
<protein>
    <submittedName>
        <fullName evidence="1">Uncharacterized protein</fullName>
    </submittedName>
</protein>
<proteinExistence type="predicted"/>
<accession>A0ACB9CIV3</accession>
<keyword evidence="2" id="KW-1185">Reference proteome</keyword>
<reference evidence="1 2" key="2">
    <citation type="journal article" date="2022" name="Mol. Ecol. Resour.">
        <title>The genomes of chicory, endive, great burdock and yacon provide insights into Asteraceae paleo-polyploidization history and plant inulin production.</title>
        <authorList>
            <person name="Fan W."/>
            <person name="Wang S."/>
            <person name="Wang H."/>
            <person name="Wang A."/>
            <person name="Jiang F."/>
            <person name="Liu H."/>
            <person name="Zhao H."/>
            <person name="Xu D."/>
            <person name="Zhang Y."/>
        </authorList>
    </citation>
    <scope>NUCLEOTIDE SEQUENCE [LARGE SCALE GENOMIC DNA]</scope>
    <source>
        <strain evidence="2">cv. Niubang</strain>
    </source>
</reference>
<comment type="caution">
    <text evidence="1">The sequence shown here is derived from an EMBL/GenBank/DDBJ whole genome shotgun (WGS) entry which is preliminary data.</text>
</comment>
<dbReference type="EMBL" id="CM042050">
    <property type="protein sequence ID" value="KAI3734179.1"/>
    <property type="molecule type" value="Genomic_DNA"/>
</dbReference>
<name>A0ACB9CIV3_ARCLA</name>
<dbReference type="Proteomes" id="UP001055879">
    <property type="component" value="Linkage Group LG04"/>
</dbReference>